<keyword evidence="14" id="KW-0326">Glycosidase</keyword>
<dbReference type="InterPro" id="IPR044298">
    <property type="entry name" value="MIG/MutY"/>
</dbReference>
<dbReference type="InterPro" id="IPR023170">
    <property type="entry name" value="HhH_base_excis_C"/>
</dbReference>
<dbReference type="SUPFAM" id="SSF55811">
    <property type="entry name" value="Nudix"/>
    <property type="match status" value="1"/>
</dbReference>
<evidence type="ECO:0000256" key="10">
    <source>
        <dbReference type="ARBA" id="ARBA00022801"/>
    </source>
</evidence>
<evidence type="ECO:0000259" key="15">
    <source>
        <dbReference type="SMART" id="SM00478"/>
    </source>
</evidence>
<feature type="domain" description="HhH-GPD" evidence="15">
    <location>
        <begin position="46"/>
        <end position="194"/>
    </location>
</feature>
<keyword evidence="9" id="KW-0227">DNA damage</keyword>
<dbReference type="KEGG" id="bbae:FRD01_21155"/>
<dbReference type="GO" id="GO:0006298">
    <property type="term" value="P:mismatch repair"/>
    <property type="evidence" value="ECO:0007669"/>
    <property type="project" value="TreeGrafter"/>
</dbReference>
<evidence type="ECO:0000256" key="8">
    <source>
        <dbReference type="ARBA" id="ARBA00022723"/>
    </source>
</evidence>
<organism evidence="16 17">
    <name type="scientific">Microvenator marinus</name>
    <dbReference type="NCBI Taxonomy" id="2600177"/>
    <lineage>
        <taxon>Bacteria</taxon>
        <taxon>Deltaproteobacteria</taxon>
        <taxon>Bradymonadales</taxon>
        <taxon>Microvenatoraceae</taxon>
        <taxon>Microvenator</taxon>
    </lineage>
</organism>
<dbReference type="PANTHER" id="PTHR42944:SF1">
    <property type="entry name" value="ADENINE DNA GLYCOSYLASE"/>
    <property type="match status" value="1"/>
</dbReference>
<dbReference type="Gene3D" id="3.90.79.10">
    <property type="entry name" value="Nucleoside Triphosphate Pyrophosphohydrolase"/>
    <property type="match status" value="1"/>
</dbReference>
<dbReference type="EMBL" id="CP042467">
    <property type="protein sequence ID" value="QED29700.1"/>
    <property type="molecule type" value="Genomic_DNA"/>
</dbReference>
<evidence type="ECO:0000256" key="2">
    <source>
        <dbReference type="ARBA" id="ARBA00001966"/>
    </source>
</evidence>
<dbReference type="GO" id="GO:0032357">
    <property type="term" value="F:oxidized purine DNA binding"/>
    <property type="evidence" value="ECO:0007669"/>
    <property type="project" value="TreeGrafter"/>
</dbReference>
<dbReference type="NCBIfam" id="TIGR01084">
    <property type="entry name" value="mutY"/>
    <property type="match status" value="1"/>
</dbReference>
<evidence type="ECO:0000256" key="14">
    <source>
        <dbReference type="ARBA" id="ARBA00023295"/>
    </source>
</evidence>
<dbReference type="InterPro" id="IPR005760">
    <property type="entry name" value="A/G_AdeGlyc_MutY"/>
</dbReference>
<keyword evidence="11" id="KW-0408">Iron</keyword>
<dbReference type="GO" id="GO:0006284">
    <property type="term" value="P:base-excision repair"/>
    <property type="evidence" value="ECO:0007669"/>
    <property type="project" value="InterPro"/>
</dbReference>
<dbReference type="GO" id="GO:0051539">
    <property type="term" value="F:4 iron, 4 sulfur cluster binding"/>
    <property type="evidence" value="ECO:0007669"/>
    <property type="project" value="UniProtKB-KW"/>
</dbReference>
<comment type="catalytic activity">
    <reaction evidence="1">
        <text>Hydrolyzes free adenine bases from 7,8-dihydro-8-oxoguanine:adenine mismatched double-stranded DNA, leaving an apurinic site.</text>
        <dbReference type="EC" id="3.2.2.31"/>
    </reaction>
</comment>
<dbReference type="OrthoDB" id="9802365at2"/>
<comment type="cofactor">
    <cofactor evidence="2">
        <name>[4Fe-4S] cluster</name>
        <dbReference type="ChEBI" id="CHEBI:49883"/>
    </cofactor>
</comment>
<dbReference type="EC" id="3.2.2.31" evidence="5"/>
<comment type="similarity">
    <text evidence="4">Belongs to the Nth/MutY family.</text>
</comment>
<dbReference type="GO" id="GO:0034039">
    <property type="term" value="F:8-oxo-7,8-dihydroguanine DNA N-glycosylase activity"/>
    <property type="evidence" value="ECO:0007669"/>
    <property type="project" value="TreeGrafter"/>
</dbReference>
<dbReference type="Gene3D" id="1.10.340.30">
    <property type="entry name" value="Hypothetical protein, domain 2"/>
    <property type="match status" value="1"/>
</dbReference>
<keyword evidence="10" id="KW-0378">Hydrolase</keyword>
<comment type="function">
    <text evidence="3">Adenine glycosylase active on G-A mispairs. MutY also corrects error-prone DNA synthesis past GO lesions which are due to the oxidatively damaged form of guanine: 7,8-dihydro-8-oxoguanine (8-oxo-dGTP).</text>
</comment>
<dbReference type="SMART" id="SM00478">
    <property type="entry name" value="ENDO3c"/>
    <property type="match status" value="1"/>
</dbReference>
<reference evidence="16 17" key="1">
    <citation type="submission" date="2019-08" db="EMBL/GenBank/DDBJ databases">
        <authorList>
            <person name="Liang Q."/>
        </authorList>
    </citation>
    <scope>NUCLEOTIDE SEQUENCE [LARGE SCALE GENOMIC DNA]</scope>
    <source>
        <strain evidence="16 17">V1718</strain>
    </source>
</reference>
<evidence type="ECO:0000256" key="4">
    <source>
        <dbReference type="ARBA" id="ARBA00008343"/>
    </source>
</evidence>
<evidence type="ECO:0000256" key="11">
    <source>
        <dbReference type="ARBA" id="ARBA00023004"/>
    </source>
</evidence>
<evidence type="ECO:0000256" key="9">
    <source>
        <dbReference type="ARBA" id="ARBA00022763"/>
    </source>
</evidence>
<dbReference type="InterPro" id="IPR015797">
    <property type="entry name" value="NUDIX_hydrolase-like_dom_sf"/>
</dbReference>
<dbReference type="GO" id="GO:0046872">
    <property type="term" value="F:metal ion binding"/>
    <property type="evidence" value="ECO:0007669"/>
    <property type="project" value="UniProtKB-KW"/>
</dbReference>
<evidence type="ECO:0000313" key="16">
    <source>
        <dbReference type="EMBL" id="QED29700.1"/>
    </source>
</evidence>
<proteinExistence type="inferred from homology"/>
<dbReference type="InterPro" id="IPR029119">
    <property type="entry name" value="MutY_C"/>
</dbReference>
<dbReference type="CDD" id="cd00056">
    <property type="entry name" value="ENDO3c"/>
    <property type="match status" value="1"/>
</dbReference>
<sequence length="342" mass="38583">MDELAIPEDWLTDLRGSLLAWFDEHHRKLPFRGIDDPYGIWVSEIMLQQTQVQTVIDYWTRWMERFPDLEALALADEEEVLRLWAGLGYYRRARLLHKAAKIMAEEGVPQTHAGWKALPGVGDYTAGAVTSIAFGVVEPALDGNVQRVLARLLEDSREIGSSAMVREQRAIAHSLVDPGRPGDFNQAMMELGARVCTPKKPVCEECPLQTWCLAYANQTQNSLPTPKRRKAPRTETQDVHVIFNRDSQVLMRRGDDSLLKGLWEFCGSSEGDLVVVGEVQHVFSHIRMTYRVFCSLSNQSDGGEWIAPEEVEGLGISKAVAKIWRLVLSDMRVRSMINLPTP</sequence>
<evidence type="ECO:0000256" key="1">
    <source>
        <dbReference type="ARBA" id="ARBA00000843"/>
    </source>
</evidence>
<gene>
    <name evidence="16" type="primary">mutY</name>
    <name evidence="16" type="ORF">FRD01_21155</name>
</gene>
<dbReference type="Pfam" id="PF00730">
    <property type="entry name" value="HhH-GPD"/>
    <property type="match status" value="1"/>
</dbReference>
<dbReference type="Gene3D" id="1.10.1670.10">
    <property type="entry name" value="Helix-hairpin-Helix base-excision DNA repair enzymes (C-terminal)"/>
    <property type="match status" value="1"/>
</dbReference>
<keyword evidence="17" id="KW-1185">Reference proteome</keyword>
<protein>
    <recommendedName>
        <fullName evidence="6">Adenine DNA glycosylase</fullName>
        <ecNumber evidence="5">3.2.2.31</ecNumber>
    </recommendedName>
</protein>
<dbReference type="InterPro" id="IPR003651">
    <property type="entry name" value="Endonuclease3_FeS-loop_motif"/>
</dbReference>
<keyword evidence="12" id="KW-0411">Iron-sulfur</keyword>
<evidence type="ECO:0000256" key="5">
    <source>
        <dbReference type="ARBA" id="ARBA00012045"/>
    </source>
</evidence>
<dbReference type="AlphaFoldDB" id="A0A5B8XVQ9"/>
<evidence type="ECO:0000256" key="13">
    <source>
        <dbReference type="ARBA" id="ARBA00023204"/>
    </source>
</evidence>
<dbReference type="PANTHER" id="PTHR42944">
    <property type="entry name" value="ADENINE DNA GLYCOSYLASE"/>
    <property type="match status" value="1"/>
</dbReference>
<dbReference type="RefSeq" id="WP_146962933.1">
    <property type="nucleotide sequence ID" value="NZ_CP042467.1"/>
</dbReference>
<dbReference type="Pfam" id="PF14815">
    <property type="entry name" value="NUDIX_4"/>
    <property type="match status" value="1"/>
</dbReference>
<dbReference type="Proteomes" id="UP000321595">
    <property type="component" value="Chromosome"/>
</dbReference>
<evidence type="ECO:0000256" key="12">
    <source>
        <dbReference type="ARBA" id="ARBA00023014"/>
    </source>
</evidence>
<name>A0A5B8XVQ9_9DELT</name>
<dbReference type="GO" id="GO:0000701">
    <property type="term" value="F:purine-specific mismatch base pair DNA N-glycosylase activity"/>
    <property type="evidence" value="ECO:0007669"/>
    <property type="project" value="UniProtKB-EC"/>
</dbReference>
<keyword evidence="8" id="KW-0479">Metal-binding</keyword>
<dbReference type="Pfam" id="PF10576">
    <property type="entry name" value="EndIII_4Fe-2S"/>
    <property type="match status" value="1"/>
</dbReference>
<dbReference type="InterPro" id="IPR003265">
    <property type="entry name" value="HhH-GPD_domain"/>
</dbReference>
<dbReference type="SMART" id="SM00525">
    <property type="entry name" value="FES"/>
    <property type="match status" value="1"/>
</dbReference>
<dbReference type="FunFam" id="1.10.340.30:FF:000002">
    <property type="entry name" value="Adenine DNA glycosylase"/>
    <property type="match status" value="1"/>
</dbReference>
<dbReference type="GO" id="GO:0035485">
    <property type="term" value="F:adenine/guanine mispair binding"/>
    <property type="evidence" value="ECO:0007669"/>
    <property type="project" value="TreeGrafter"/>
</dbReference>
<keyword evidence="13" id="KW-0234">DNA repair</keyword>
<accession>A0A5B8XVQ9</accession>
<dbReference type="InterPro" id="IPR011257">
    <property type="entry name" value="DNA_glycosylase"/>
</dbReference>
<evidence type="ECO:0000313" key="17">
    <source>
        <dbReference type="Proteomes" id="UP000321595"/>
    </source>
</evidence>
<evidence type="ECO:0000256" key="6">
    <source>
        <dbReference type="ARBA" id="ARBA00022023"/>
    </source>
</evidence>
<evidence type="ECO:0000256" key="3">
    <source>
        <dbReference type="ARBA" id="ARBA00002933"/>
    </source>
</evidence>
<keyword evidence="7" id="KW-0004">4Fe-4S</keyword>
<evidence type="ECO:0000256" key="7">
    <source>
        <dbReference type="ARBA" id="ARBA00022485"/>
    </source>
</evidence>
<dbReference type="SUPFAM" id="SSF48150">
    <property type="entry name" value="DNA-glycosylase"/>
    <property type="match status" value="1"/>
</dbReference>